<feature type="compositionally biased region" description="Low complexity" evidence="1">
    <location>
        <begin position="70"/>
        <end position="81"/>
    </location>
</feature>
<feature type="region of interest" description="Disordered" evidence="1">
    <location>
        <begin position="344"/>
        <end position="384"/>
    </location>
</feature>
<keyword evidence="3" id="KW-1185">Reference proteome</keyword>
<feature type="region of interest" description="Disordered" evidence="1">
    <location>
        <begin position="149"/>
        <end position="217"/>
    </location>
</feature>
<sequence length="454" mass="48775">MSIFSRLKKSRQQAKEHNAKLAQQEKEEETKTPYRHVPKHAAADAIASAPPSWREDDRQKIQEQNRRRSAMAASSSHSMNMNMPGMPRVGSGLSHVSYPTNNAATPMVRLPRAYSYTGVSPYTSTHSRTTASSMPDVGSQFAAYAASTKGKEAVRGSGYNTSRTSPTSSQEESESSSGSTSSQDDLEMRLNRPPVVQPPTGAEMAPRRPRVGSRRTSDSAIGRIAMANSTKAAARDSRPPPSMRNFGSIAPIVHSPAPVLRITSHPQGDFLNPQHRQRSETSFPGSLNTSLNTSAATLISTSVLPSIDGSPSPEQQELKELKVHVVNSGKLSKEQKTVKVVQVTGGGRIQSGPKKLVTEKPAEESAEEPAEGPQPQSVFDLASTLSPVSTLAPTSAPVSAPKAKQQSIVINVFPEADSIPEPTPTKKSSRFSKSGTKIPKKSRWARSKAQPITV</sequence>
<feature type="compositionally biased region" description="Basic and acidic residues" evidence="1">
    <location>
        <begin position="53"/>
        <end position="66"/>
    </location>
</feature>
<feature type="region of interest" description="Disordered" evidence="1">
    <location>
        <begin position="414"/>
        <end position="454"/>
    </location>
</feature>
<evidence type="ECO:0000256" key="1">
    <source>
        <dbReference type="SAM" id="MobiDB-lite"/>
    </source>
</evidence>
<gene>
    <name evidence="2" type="ORF">TRIATDRAFT_34287</name>
</gene>
<dbReference type="HOGENOM" id="CLU_026446_0_0_1"/>
<name>G9P365_HYPAI</name>
<dbReference type="KEGG" id="tatv:25783921"/>
<proteinExistence type="predicted"/>
<dbReference type="OMA" id="RITSHPQ"/>
<reference evidence="2 3" key="1">
    <citation type="journal article" date="2011" name="Genome Biol.">
        <title>Comparative genome sequence analysis underscores mycoparasitism as the ancestral life style of Trichoderma.</title>
        <authorList>
            <person name="Kubicek C.P."/>
            <person name="Herrera-Estrella A."/>
            <person name="Seidl-Seiboth V."/>
            <person name="Martinez D.A."/>
            <person name="Druzhinina I.S."/>
            <person name="Thon M."/>
            <person name="Zeilinger S."/>
            <person name="Casas-Flores S."/>
            <person name="Horwitz B.A."/>
            <person name="Mukherjee P.K."/>
            <person name="Mukherjee M."/>
            <person name="Kredics L."/>
            <person name="Alcaraz L.D."/>
            <person name="Aerts A."/>
            <person name="Antal Z."/>
            <person name="Atanasova L."/>
            <person name="Cervantes-Badillo M.G."/>
            <person name="Challacombe J."/>
            <person name="Chertkov O."/>
            <person name="McCluskey K."/>
            <person name="Coulpier F."/>
            <person name="Deshpande N."/>
            <person name="von Doehren H."/>
            <person name="Ebbole D.J."/>
            <person name="Esquivel-Naranjo E.U."/>
            <person name="Fekete E."/>
            <person name="Flipphi M."/>
            <person name="Glaser F."/>
            <person name="Gomez-Rodriguez E.Y."/>
            <person name="Gruber S."/>
            <person name="Han C."/>
            <person name="Henrissat B."/>
            <person name="Hermosa R."/>
            <person name="Hernandez-Onate M."/>
            <person name="Karaffa L."/>
            <person name="Kosti I."/>
            <person name="Le Crom S."/>
            <person name="Lindquist E."/>
            <person name="Lucas S."/>
            <person name="Luebeck M."/>
            <person name="Luebeck P.S."/>
            <person name="Margeot A."/>
            <person name="Metz B."/>
            <person name="Misra M."/>
            <person name="Nevalainen H."/>
            <person name="Omann M."/>
            <person name="Packer N."/>
            <person name="Perrone G."/>
            <person name="Uresti-Rivera E.E."/>
            <person name="Salamov A."/>
            <person name="Schmoll M."/>
            <person name="Seiboth B."/>
            <person name="Shapiro H."/>
            <person name="Sukno S."/>
            <person name="Tamayo-Ramos J.A."/>
            <person name="Tisch D."/>
            <person name="Wiest A."/>
            <person name="Wilkinson H.H."/>
            <person name="Zhang M."/>
            <person name="Coutinho P.M."/>
            <person name="Kenerley C.M."/>
            <person name="Monte E."/>
            <person name="Baker S.E."/>
            <person name="Grigoriev I.V."/>
        </authorList>
    </citation>
    <scope>NUCLEOTIDE SEQUENCE [LARGE SCALE GENOMIC DNA]</scope>
    <source>
        <strain evidence="3">ATCC 20476 / IMI 206040</strain>
    </source>
</reference>
<dbReference type="EMBL" id="ABDG02000026">
    <property type="protein sequence ID" value="EHK42828.1"/>
    <property type="molecule type" value="Genomic_DNA"/>
</dbReference>
<dbReference type="eggNOG" id="ENOG502T2Q4">
    <property type="taxonomic scope" value="Eukaryota"/>
</dbReference>
<dbReference type="GeneID" id="25783921"/>
<comment type="caution">
    <text evidence="2">The sequence shown here is derived from an EMBL/GenBank/DDBJ whole genome shotgun (WGS) entry which is preliminary data.</text>
</comment>
<feature type="compositionally biased region" description="Low complexity" evidence="1">
    <location>
        <begin position="43"/>
        <end position="52"/>
    </location>
</feature>
<dbReference type="OrthoDB" id="5225441at2759"/>
<feature type="compositionally biased region" description="Basic residues" evidence="1">
    <location>
        <begin position="1"/>
        <end position="12"/>
    </location>
</feature>
<organism evidence="2 3">
    <name type="scientific">Hypocrea atroviridis (strain ATCC 20476 / IMI 206040)</name>
    <name type="common">Trichoderma atroviride</name>
    <dbReference type="NCBI Taxonomy" id="452589"/>
    <lineage>
        <taxon>Eukaryota</taxon>
        <taxon>Fungi</taxon>
        <taxon>Dikarya</taxon>
        <taxon>Ascomycota</taxon>
        <taxon>Pezizomycotina</taxon>
        <taxon>Sordariomycetes</taxon>
        <taxon>Hypocreomycetidae</taxon>
        <taxon>Hypocreales</taxon>
        <taxon>Hypocreaceae</taxon>
        <taxon>Trichoderma</taxon>
    </lineage>
</organism>
<evidence type="ECO:0000313" key="2">
    <source>
        <dbReference type="EMBL" id="EHK42828.1"/>
    </source>
</evidence>
<protein>
    <submittedName>
        <fullName evidence="2">Uncharacterized protein</fullName>
    </submittedName>
</protein>
<accession>G9P365</accession>
<dbReference type="STRING" id="452589.G9P365"/>
<dbReference type="AlphaFoldDB" id="G9P365"/>
<feature type="region of interest" description="Disordered" evidence="1">
    <location>
        <begin position="1"/>
        <end position="81"/>
    </location>
</feature>
<evidence type="ECO:0000313" key="3">
    <source>
        <dbReference type="Proteomes" id="UP000005426"/>
    </source>
</evidence>
<feature type="compositionally biased region" description="Basic and acidic residues" evidence="1">
    <location>
        <begin position="13"/>
        <end position="32"/>
    </location>
</feature>
<feature type="compositionally biased region" description="Low complexity" evidence="1">
    <location>
        <begin position="161"/>
        <end position="182"/>
    </location>
</feature>
<dbReference type="Proteomes" id="UP000005426">
    <property type="component" value="Unassembled WGS sequence"/>
</dbReference>